<evidence type="ECO:0000256" key="4">
    <source>
        <dbReference type="ARBA" id="ARBA00021007"/>
    </source>
</evidence>
<keyword evidence="6 11" id="KW-0812">Transmembrane</keyword>
<dbReference type="InterPro" id="IPR038430">
    <property type="entry name" value="NDAH_ubi_oxred_su3_sf"/>
</dbReference>
<dbReference type="eggNOG" id="KOG4662">
    <property type="taxonomic scope" value="Eukaryota"/>
</dbReference>
<evidence type="ECO:0000313" key="13">
    <source>
        <dbReference type="Proteomes" id="UP000000226"/>
    </source>
</evidence>
<dbReference type="Gene3D" id="1.20.58.1610">
    <property type="entry name" value="NADH:ubiquinone/plastoquinone oxidoreductase, chain 3"/>
    <property type="match status" value="1"/>
</dbReference>
<feature type="transmembrane region" description="Helical" evidence="11">
    <location>
        <begin position="32"/>
        <end position="49"/>
    </location>
</feature>
<protein>
    <recommendedName>
        <fullName evidence="4">NADH-ubiquinone oxidoreductase chain 3</fullName>
    </recommendedName>
    <alternativeName>
        <fullName evidence="9">NADH dehydrogenase subunit 3</fullName>
    </alternativeName>
</protein>
<name>V7BXL5_PHAVU</name>
<evidence type="ECO:0000256" key="11">
    <source>
        <dbReference type="SAM" id="Phobius"/>
    </source>
</evidence>
<dbReference type="Gramene" id="ESW21316">
    <property type="protein sequence ID" value="ESW21316"/>
    <property type="gene ID" value="PHAVU_005G060800g"/>
</dbReference>
<gene>
    <name evidence="12" type="ORF">PHAVU_005G060800g</name>
</gene>
<sequence>TSYLQNPSNVFSGIFSSPKRAIKIEDMVHDGLYLWLDFIYMFALIFVVFDVETVFLYPWAMSFDVLGVSIILKAFL</sequence>
<evidence type="ECO:0000313" key="12">
    <source>
        <dbReference type="EMBL" id="ESW21316.1"/>
    </source>
</evidence>
<dbReference type="InterPro" id="IPR000440">
    <property type="entry name" value="NADH_UbQ/plastoQ_OxRdtase_su3"/>
</dbReference>
<keyword evidence="7 11" id="KW-1133">Transmembrane helix</keyword>
<evidence type="ECO:0000256" key="3">
    <source>
        <dbReference type="ARBA" id="ARBA00008472"/>
    </source>
</evidence>
<dbReference type="GO" id="GO:0016020">
    <property type="term" value="C:membrane"/>
    <property type="evidence" value="ECO:0007669"/>
    <property type="project" value="UniProtKB-SubCell"/>
</dbReference>
<comment type="similarity">
    <text evidence="3">Belongs to the complex I subunit 3 family.</text>
</comment>
<accession>V7BXL5</accession>
<evidence type="ECO:0000256" key="5">
    <source>
        <dbReference type="ARBA" id="ARBA00022448"/>
    </source>
</evidence>
<dbReference type="OrthoDB" id="154075at2759"/>
<keyword evidence="13" id="KW-1185">Reference proteome</keyword>
<dbReference type="GO" id="GO:0008137">
    <property type="term" value="F:NADH dehydrogenase (ubiquinone) activity"/>
    <property type="evidence" value="ECO:0007669"/>
    <property type="project" value="UniProtKB-EC"/>
</dbReference>
<dbReference type="AlphaFoldDB" id="V7BXL5"/>
<comment type="subcellular location">
    <subcellularLocation>
        <location evidence="2">Membrane</location>
    </subcellularLocation>
</comment>
<dbReference type="Pfam" id="PF00507">
    <property type="entry name" value="Oxidored_q4"/>
    <property type="match status" value="1"/>
</dbReference>
<comment type="catalytic activity">
    <reaction evidence="10">
        <text>a ubiquinone + NADH + 5 H(+)(in) = a ubiquinol + NAD(+) + 4 H(+)(out)</text>
        <dbReference type="Rhea" id="RHEA:29091"/>
        <dbReference type="Rhea" id="RHEA-COMP:9565"/>
        <dbReference type="Rhea" id="RHEA-COMP:9566"/>
        <dbReference type="ChEBI" id="CHEBI:15378"/>
        <dbReference type="ChEBI" id="CHEBI:16389"/>
        <dbReference type="ChEBI" id="CHEBI:17976"/>
        <dbReference type="ChEBI" id="CHEBI:57540"/>
        <dbReference type="ChEBI" id="CHEBI:57945"/>
        <dbReference type="EC" id="7.1.1.2"/>
    </reaction>
</comment>
<keyword evidence="8 11" id="KW-0472">Membrane</keyword>
<evidence type="ECO:0000256" key="9">
    <source>
        <dbReference type="ARBA" id="ARBA00031029"/>
    </source>
</evidence>
<reference evidence="13" key="1">
    <citation type="journal article" date="2014" name="Nat. Genet.">
        <title>A reference genome for common bean and genome-wide analysis of dual domestications.</title>
        <authorList>
            <person name="Schmutz J."/>
            <person name="McClean P.E."/>
            <person name="Mamidi S."/>
            <person name="Wu G.A."/>
            <person name="Cannon S.B."/>
            <person name="Grimwood J."/>
            <person name="Jenkins J."/>
            <person name="Shu S."/>
            <person name="Song Q."/>
            <person name="Chavarro C."/>
            <person name="Torres-Torres M."/>
            <person name="Geffroy V."/>
            <person name="Moghaddam S.M."/>
            <person name="Gao D."/>
            <person name="Abernathy B."/>
            <person name="Barry K."/>
            <person name="Blair M."/>
            <person name="Brick M.A."/>
            <person name="Chovatia M."/>
            <person name="Gepts P."/>
            <person name="Goodstein D.M."/>
            <person name="Gonzales M."/>
            <person name="Hellsten U."/>
            <person name="Hyten D.L."/>
            <person name="Jia G."/>
            <person name="Kelly J.D."/>
            <person name="Kudrna D."/>
            <person name="Lee R."/>
            <person name="Richard M.M."/>
            <person name="Miklas P.N."/>
            <person name="Osorno J.M."/>
            <person name="Rodrigues J."/>
            <person name="Thareau V."/>
            <person name="Urrea C.A."/>
            <person name="Wang M."/>
            <person name="Yu Y."/>
            <person name="Zhang M."/>
            <person name="Wing R.A."/>
            <person name="Cregan P.B."/>
            <person name="Rokhsar D.S."/>
            <person name="Jackson S.A."/>
        </authorList>
    </citation>
    <scope>NUCLEOTIDE SEQUENCE [LARGE SCALE GENOMIC DNA]</scope>
    <source>
        <strain evidence="13">cv. G19833</strain>
    </source>
</reference>
<evidence type="ECO:0000256" key="6">
    <source>
        <dbReference type="ARBA" id="ARBA00022692"/>
    </source>
</evidence>
<dbReference type="EMBL" id="CM002292">
    <property type="protein sequence ID" value="ESW21316.1"/>
    <property type="molecule type" value="Genomic_DNA"/>
</dbReference>
<comment type="function">
    <text evidence="1">Core subunit of the mitochondrial membrane respiratory chain NADH dehydrogenase (Complex I) that is believed to belong to the minimal assembly required for catalysis. Complex I functions in the transfer of electrons from NADH to the respiratory chain. The immediate electron acceptor for the enzyme is believed to be ubiquinone.</text>
</comment>
<keyword evidence="5" id="KW-0813">Transport</keyword>
<evidence type="ECO:0000256" key="7">
    <source>
        <dbReference type="ARBA" id="ARBA00022989"/>
    </source>
</evidence>
<evidence type="ECO:0000256" key="2">
    <source>
        <dbReference type="ARBA" id="ARBA00004370"/>
    </source>
</evidence>
<evidence type="ECO:0000256" key="8">
    <source>
        <dbReference type="ARBA" id="ARBA00023136"/>
    </source>
</evidence>
<proteinExistence type="inferred from homology"/>
<dbReference type="STRING" id="3885.V7BXL5"/>
<evidence type="ECO:0000256" key="10">
    <source>
        <dbReference type="ARBA" id="ARBA00049551"/>
    </source>
</evidence>
<evidence type="ECO:0000256" key="1">
    <source>
        <dbReference type="ARBA" id="ARBA00003257"/>
    </source>
</evidence>
<organism evidence="12 13">
    <name type="scientific">Phaseolus vulgaris</name>
    <name type="common">Kidney bean</name>
    <name type="synonym">French bean</name>
    <dbReference type="NCBI Taxonomy" id="3885"/>
    <lineage>
        <taxon>Eukaryota</taxon>
        <taxon>Viridiplantae</taxon>
        <taxon>Streptophyta</taxon>
        <taxon>Embryophyta</taxon>
        <taxon>Tracheophyta</taxon>
        <taxon>Spermatophyta</taxon>
        <taxon>Magnoliopsida</taxon>
        <taxon>eudicotyledons</taxon>
        <taxon>Gunneridae</taxon>
        <taxon>Pentapetalae</taxon>
        <taxon>rosids</taxon>
        <taxon>fabids</taxon>
        <taxon>Fabales</taxon>
        <taxon>Fabaceae</taxon>
        <taxon>Papilionoideae</taxon>
        <taxon>50 kb inversion clade</taxon>
        <taxon>NPAAA clade</taxon>
        <taxon>indigoferoid/millettioid clade</taxon>
        <taxon>Phaseoleae</taxon>
        <taxon>Phaseolus</taxon>
    </lineage>
</organism>
<dbReference type="Proteomes" id="UP000000226">
    <property type="component" value="Chromosome 5"/>
</dbReference>
<feature type="non-terminal residue" evidence="12">
    <location>
        <position position="1"/>
    </location>
</feature>